<reference evidence="2 3" key="1">
    <citation type="journal article" date="2013" name="Genome Announc.">
        <title>Genome sequences for three denitrifying bacterial strains isolated from a uranium- and nitrate-contaminated subsurface environment.</title>
        <authorList>
            <person name="Venkatramanan R."/>
            <person name="Prakash O."/>
            <person name="Woyke T."/>
            <person name="Chain P."/>
            <person name="Goodwin L.A."/>
            <person name="Watson D."/>
            <person name="Brooks S."/>
            <person name="Kostka J.E."/>
            <person name="Green S.J."/>
        </authorList>
    </citation>
    <scope>NUCLEOTIDE SEQUENCE [LARGE SCALE GENOMIC DNA]</scope>
    <source>
        <strain evidence="2 3">1NES1</strain>
    </source>
</reference>
<proteinExistence type="predicted"/>
<accession>N0B3S0</accession>
<feature type="region of interest" description="Disordered" evidence="1">
    <location>
        <begin position="31"/>
        <end position="60"/>
    </location>
</feature>
<keyword evidence="3" id="KW-1185">Reference proteome</keyword>
<gene>
    <name evidence="2" type="ORF">HYPDE_32428</name>
</gene>
<dbReference type="STRING" id="670307.HYPDE_32428"/>
<evidence type="ECO:0000313" key="3">
    <source>
        <dbReference type="Proteomes" id="UP000005952"/>
    </source>
</evidence>
<dbReference type="HOGENOM" id="CLU_2935290_0_0_5"/>
<evidence type="ECO:0000256" key="1">
    <source>
        <dbReference type="SAM" id="MobiDB-lite"/>
    </source>
</evidence>
<dbReference type="EMBL" id="CP005587">
    <property type="protein sequence ID" value="AGK58159.1"/>
    <property type="molecule type" value="Genomic_DNA"/>
</dbReference>
<protein>
    <submittedName>
        <fullName evidence="2">Uncharacterized protein</fullName>
    </submittedName>
</protein>
<feature type="compositionally biased region" description="Basic and acidic residues" evidence="1">
    <location>
        <begin position="33"/>
        <end position="48"/>
    </location>
</feature>
<sequence>MPSLAVVRDAGLKCVFKHALSMHVYVNTGATLRSHDQRRADRRPEDAAKTLSEGDTAGDI</sequence>
<evidence type="ECO:0000313" key="2">
    <source>
        <dbReference type="EMBL" id="AGK58159.1"/>
    </source>
</evidence>
<dbReference type="KEGG" id="hdt:HYPDE_32428"/>
<dbReference type="Proteomes" id="UP000005952">
    <property type="component" value="Chromosome"/>
</dbReference>
<organism evidence="2 3">
    <name type="scientific">Hyphomicrobium denitrificans 1NES1</name>
    <dbReference type="NCBI Taxonomy" id="670307"/>
    <lineage>
        <taxon>Bacteria</taxon>
        <taxon>Pseudomonadati</taxon>
        <taxon>Pseudomonadota</taxon>
        <taxon>Alphaproteobacteria</taxon>
        <taxon>Hyphomicrobiales</taxon>
        <taxon>Hyphomicrobiaceae</taxon>
        <taxon>Hyphomicrobium</taxon>
    </lineage>
</organism>
<name>N0B3S0_9HYPH</name>
<dbReference type="AlphaFoldDB" id="N0B3S0"/>